<sequence length="71" mass="7887">TAAPKLPRFSLYHRTGGTCLIGPTLFLITITIHSTSVRAVLPSLSSLIGRRLPFLHLLPLLCTLLYHPVFY</sequence>
<accession>A0A1L9VBK2</accession>
<dbReference type="EMBL" id="KV878906">
    <property type="protein sequence ID" value="OJJ81283.1"/>
    <property type="molecule type" value="Genomic_DNA"/>
</dbReference>
<feature type="non-terminal residue" evidence="2">
    <location>
        <position position="1"/>
    </location>
</feature>
<keyword evidence="1" id="KW-0812">Transmembrane</keyword>
<dbReference type="AlphaFoldDB" id="A0A1L9VBK2"/>
<keyword evidence="1" id="KW-1133">Transmembrane helix</keyword>
<protein>
    <submittedName>
        <fullName evidence="2">Uncharacterized protein</fullName>
    </submittedName>
</protein>
<dbReference type="VEuPathDB" id="FungiDB:ASPGLDRAFT_84359"/>
<evidence type="ECO:0000256" key="1">
    <source>
        <dbReference type="SAM" id="Phobius"/>
    </source>
</evidence>
<name>A0A1L9VBK2_ASPGL</name>
<keyword evidence="3" id="KW-1185">Reference proteome</keyword>
<evidence type="ECO:0000313" key="3">
    <source>
        <dbReference type="Proteomes" id="UP000184300"/>
    </source>
</evidence>
<feature type="transmembrane region" description="Helical" evidence="1">
    <location>
        <begin position="20"/>
        <end position="41"/>
    </location>
</feature>
<reference evidence="3" key="1">
    <citation type="journal article" date="2017" name="Genome Biol.">
        <title>Comparative genomics reveals high biological diversity and specific adaptations in the industrially and medically important fungal genus Aspergillus.</title>
        <authorList>
            <person name="de Vries R.P."/>
            <person name="Riley R."/>
            <person name="Wiebenga A."/>
            <person name="Aguilar-Osorio G."/>
            <person name="Amillis S."/>
            <person name="Uchima C.A."/>
            <person name="Anderluh G."/>
            <person name="Asadollahi M."/>
            <person name="Askin M."/>
            <person name="Barry K."/>
            <person name="Battaglia E."/>
            <person name="Bayram O."/>
            <person name="Benocci T."/>
            <person name="Braus-Stromeyer S.A."/>
            <person name="Caldana C."/>
            <person name="Canovas D."/>
            <person name="Cerqueira G.C."/>
            <person name="Chen F."/>
            <person name="Chen W."/>
            <person name="Choi C."/>
            <person name="Clum A."/>
            <person name="Dos Santos R.A."/>
            <person name="Damasio A.R."/>
            <person name="Diallinas G."/>
            <person name="Emri T."/>
            <person name="Fekete E."/>
            <person name="Flipphi M."/>
            <person name="Freyberg S."/>
            <person name="Gallo A."/>
            <person name="Gournas C."/>
            <person name="Habgood R."/>
            <person name="Hainaut M."/>
            <person name="Harispe M.L."/>
            <person name="Henrissat B."/>
            <person name="Hilden K.S."/>
            <person name="Hope R."/>
            <person name="Hossain A."/>
            <person name="Karabika E."/>
            <person name="Karaffa L."/>
            <person name="Karanyi Z."/>
            <person name="Krasevec N."/>
            <person name="Kuo A."/>
            <person name="Kusch H."/>
            <person name="LaButti K."/>
            <person name="Lagendijk E.L."/>
            <person name="Lapidus A."/>
            <person name="Levasseur A."/>
            <person name="Lindquist E."/>
            <person name="Lipzen A."/>
            <person name="Logrieco A.F."/>
            <person name="MacCabe A."/>
            <person name="Maekelae M.R."/>
            <person name="Malavazi I."/>
            <person name="Melin P."/>
            <person name="Meyer V."/>
            <person name="Mielnichuk N."/>
            <person name="Miskei M."/>
            <person name="Molnar A.P."/>
            <person name="Mule G."/>
            <person name="Ngan C.Y."/>
            <person name="Orejas M."/>
            <person name="Orosz E."/>
            <person name="Ouedraogo J.P."/>
            <person name="Overkamp K.M."/>
            <person name="Park H.-S."/>
            <person name="Perrone G."/>
            <person name="Piumi F."/>
            <person name="Punt P.J."/>
            <person name="Ram A.F."/>
            <person name="Ramon A."/>
            <person name="Rauscher S."/>
            <person name="Record E."/>
            <person name="Riano-Pachon D.M."/>
            <person name="Robert V."/>
            <person name="Roehrig J."/>
            <person name="Ruller R."/>
            <person name="Salamov A."/>
            <person name="Salih N.S."/>
            <person name="Samson R.A."/>
            <person name="Sandor E."/>
            <person name="Sanguinetti M."/>
            <person name="Schuetze T."/>
            <person name="Sepcic K."/>
            <person name="Shelest E."/>
            <person name="Sherlock G."/>
            <person name="Sophianopoulou V."/>
            <person name="Squina F.M."/>
            <person name="Sun H."/>
            <person name="Susca A."/>
            <person name="Todd R.B."/>
            <person name="Tsang A."/>
            <person name="Unkles S.E."/>
            <person name="van de Wiele N."/>
            <person name="van Rossen-Uffink D."/>
            <person name="Oliveira J.V."/>
            <person name="Vesth T.C."/>
            <person name="Visser J."/>
            <person name="Yu J.-H."/>
            <person name="Zhou M."/>
            <person name="Andersen M.R."/>
            <person name="Archer D.B."/>
            <person name="Baker S.E."/>
            <person name="Benoit I."/>
            <person name="Brakhage A.A."/>
            <person name="Braus G.H."/>
            <person name="Fischer R."/>
            <person name="Frisvad J.C."/>
            <person name="Goldman G.H."/>
            <person name="Houbraken J."/>
            <person name="Oakley B."/>
            <person name="Pocsi I."/>
            <person name="Scazzocchio C."/>
            <person name="Seiboth B."/>
            <person name="vanKuyk P.A."/>
            <person name="Wortman J."/>
            <person name="Dyer P.S."/>
            <person name="Grigoriev I.V."/>
        </authorList>
    </citation>
    <scope>NUCLEOTIDE SEQUENCE [LARGE SCALE GENOMIC DNA]</scope>
    <source>
        <strain evidence="3">CBS 516.65</strain>
    </source>
</reference>
<dbReference type="RefSeq" id="XP_022397981.1">
    <property type="nucleotide sequence ID" value="XM_022550266.1"/>
</dbReference>
<gene>
    <name evidence="2" type="ORF">ASPGLDRAFT_84359</name>
</gene>
<evidence type="ECO:0000313" key="2">
    <source>
        <dbReference type="EMBL" id="OJJ81283.1"/>
    </source>
</evidence>
<dbReference type="GeneID" id="34466526"/>
<proteinExistence type="predicted"/>
<dbReference type="Proteomes" id="UP000184300">
    <property type="component" value="Unassembled WGS sequence"/>
</dbReference>
<keyword evidence="1" id="KW-0472">Membrane</keyword>
<organism evidence="2 3">
    <name type="scientific">Aspergillus glaucus CBS 516.65</name>
    <dbReference type="NCBI Taxonomy" id="1160497"/>
    <lineage>
        <taxon>Eukaryota</taxon>
        <taxon>Fungi</taxon>
        <taxon>Dikarya</taxon>
        <taxon>Ascomycota</taxon>
        <taxon>Pezizomycotina</taxon>
        <taxon>Eurotiomycetes</taxon>
        <taxon>Eurotiomycetidae</taxon>
        <taxon>Eurotiales</taxon>
        <taxon>Aspergillaceae</taxon>
        <taxon>Aspergillus</taxon>
        <taxon>Aspergillus subgen. Aspergillus</taxon>
    </lineage>
</organism>
<feature type="transmembrane region" description="Helical" evidence="1">
    <location>
        <begin position="53"/>
        <end position="70"/>
    </location>
</feature>